<evidence type="ECO:0000259" key="10">
    <source>
        <dbReference type="PROSITE" id="PS50089"/>
    </source>
</evidence>
<evidence type="ECO:0000256" key="9">
    <source>
        <dbReference type="SAM" id="MobiDB-lite"/>
    </source>
</evidence>
<evidence type="ECO:0000313" key="12">
    <source>
        <dbReference type="Proteomes" id="UP000838412"/>
    </source>
</evidence>
<dbReference type="SUPFAM" id="SSF101898">
    <property type="entry name" value="NHL repeat"/>
    <property type="match status" value="1"/>
</dbReference>
<feature type="compositionally biased region" description="Polar residues" evidence="9">
    <location>
        <begin position="424"/>
        <end position="451"/>
    </location>
</feature>
<feature type="region of interest" description="Disordered" evidence="9">
    <location>
        <begin position="404"/>
        <end position="465"/>
    </location>
</feature>
<dbReference type="PROSITE" id="PS50089">
    <property type="entry name" value="ZF_RING_2"/>
    <property type="match status" value="1"/>
</dbReference>
<evidence type="ECO:0000256" key="4">
    <source>
        <dbReference type="ARBA" id="ARBA00022737"/>
    </source>
</evidence>
<evidence type="ECO:0000256" key="1">
    <source>
        <dbReference type="ARBA" id="ARBA00000900"/>
    </source>
</evidence>
<dbReference type="GO" id="GO:0061630">
    <property type="term" value="F:ubiquitin protein ligase activity"/>
    <property type="evidence" value="ECO:0007669"/>
    <property type="project" value="UniProtKB-EC"/>
</dbReference>
<feature type="repeat" description="NHL" evidence="8">
    <location>
        <begin position="567"/>
        <end position="608"/>
    </location>
</feature>
<dbReference type="InterPro" id="IPR017907">
    <property type="entry name" value="Znf_RING_CS"/>
</dbReference>
<evidence type="ECO:0000256" key="3">
    <source>
        <dbReference type="ARBA" id="ARBA00022723"/>
    </source>
</evidence>
<dbReference type="Gene3D" id="2.120.10.30">
    <property type="entry name" value="TolB, C-terminal domain"/>
    <property type="match status" value="2"/>
</dbReference>
<keyword evidence="6" id="KW-0862">Zinc</keyword>
<dbReference type="InterPro" id="IPR001841">
    <property type="entry name" value="Znf_RING"/>
</dbReference>
<dbReference type="EC" id="2.3.2.27" evidence="2"/>
<evidence type="ECO:0000256" key="7">
    <source>
        <dbReference type="PROSITE-ProRule" id="PRU00175"/>
    </source>
</evidence>
<dbReference type="InterPro" id="IPR011042">
    <property type="entry name" value="6-blade_b-propeller_TolB-like"/>
</dbReference>
<dbReference type="PANTHER" id="PTHR24104:SF49">
    <property type="entry name" value="BRAIN TUMOR PROTEIN-LIKE"/>
    <property type="match status" value="1"/>
</dbReference>
<gene>
    <name evidence="11" type="primary">TRIM2</name>
    <name evidence="11" type="ORF">BLAG_LOCUS22116</name>
</gene>
<dbReference type="InterPro" id="IPR050952">
    <property type="entry name" value="TRIM-NHL_E3_ligases"/>
</dbReference>
<dbReference type="InterPro" id="IPR013083">
    <property type="entry name" value="Znf_RING/FYVE/PHD"/>
</dbReference>
<organism evidence="11 12">
    <name type="scientific">Branchiostoma lanceolatum</name>
    <name type="common">Common lancelet</name>
    <name type="synonym">Amphioxus lanceolatum</name>
    <dbReference type="NCBI Taxonomy" id="7740"/>
    <lineage>
        <taxon>Eukaryota</taxon>
        <taxon>Metazoa</taxon>
        <taxon>Chordata</taxon>
        <taxon>Cephalochordata</taxon>
        <taxon>Leptocardii</taxon>
        <taxon>Amphioxiformes</taxon>
        <taxon>Branchiostomatidae</taxon>
        <taxon>Branchiostoma</taxon>
    </lineage>
</organism>
<comment type="catalytic activity">
    <reaction evidence="1">
        <text>S-ubiquitinyl-[E2 ubiquitin-conjugating enzyme]-L-cysteine + [acceptor protein]-L-lysine = [E2 ubiquitin-conjugating enzyme]-L-cysteine + N(6)-ubiquitinyl-[acceptor protein]-L-lysine.</text>
        <dbReference type="EC" id="2.3.2.27"/>
    </reaction>
</comment>
<dbReference type="PROSITE" id="PS00518">
    <property type="entry name" value="ZF_RING_1"/>
    <property type="match status" value="1"/>
</dbReference>
<evidence type="ECO:0000256" key="5">
    <source>
        <dbReference type="ARBA" id="ARBA00022771"/>
    </source>
</evidence>
<reference evidence="11" key="1">
    <citation type="submission" date="2022-01" db="EMBL/GenBank/DDBJ databases">
        <authorList>
            <person name="Braso-Vives M."/>
        </authorList>
    </citation>
    <scope>NUCLEOTIDE SEQUENCE</scope>
</reference>
<dbReference type="InterPro" id="IPR001258">
    <property type="entry name" value="NHL_repeat"/>
</dbReference>
<dbReference type="AlphaFoldDB" id="A0A8K0A556"/>
<dbReference type="SMART" id="SM00184">
    <property type="entry name" value="RING"/>
    <property type="match status" value="1"/>
</dbReference>
<evidence type="ECO:0000313" key="11">
    <source>
        <dbReference type="EMBL" id="CAH1269472.1"/>
    </source>
</evidence>
<accession>A0A8K0A556</accession>
<feature type="domain" description="RING-type" evidence="10">
    <location>
        <begin position="16"/>
        <end position="56"/>
    </location>
</feature>
<keyword evidence="5 7" id="KW-0863">Zinc-finger</keyword>
<dbReference type="GO" id="GO:0008270">
    <property type="term" value="F:zinc ion binding"/>
    <property type="evidence" value="ECO:0007669"/>
    <property type="project" value="UniProtKB-KW"/>
</dbReference>
<protein>
    <recommendedName>
        <fullName evidence="2">RING-type E3 ubiquitin transferase</fullName>
        <ecNumber evidence="2">2.3.2.27</ecNumber>
    </recommendedName>
</protein>
<keyword evidence="3" id="KW-0479">Metal-binding</keyword>
<feature type="compositionally biased region" description="Basic and acidic residues" evidence="9">
    <location>
        <begin position="455"/>
        <end position="465"/>
    </location>
</feature>
<name>A0A8K0A556_BRALA</name>
<dbReference type="CDD" id="cd05819">
    <property type="entry name" value="NHL"/>
    <property type="match status" value="1"/>
</dbReference>
<evidence type="ECO:0000256" key="6">
    <source>
        <dbReference type="ARBA" id="ARBA00022833"/>
    </source>
</evidence>
<dbReference type="Proteomes" id="UP000838412">
    <property type="component" value="Chromosome 7"/>
</dbReference>
<dbReference type="OrthoDB" id="10002744at2759"/>
<evidence type="ECO:0000256" key="2">
    <source>
        <dbReference type="ARBA" id="ARBA00012483"/>
    </source>
</evidence>
<dbReference type="GO" id="GO:0000209">
    <property type="term" value="P:protein polyubiquitination"/>
    <property type="evidence" value="ECO:0007669"/>
    <property type="project" value="TreeGrafter"/>
</dbReference>
<dbReference type="Pfam" id="PF01436">
    <property type="entry name" value="NHL"/>
    <property type="match status" value="2"/>
</dbReference>
<dbReference type="Pfam" id="PF00097">
    <property type="entry name" value="zf-C3HC4"/>
    <property type="match status" value="1"/>
</dbReference>
<dbReference type="EMBL" id="OV696692">
    <property type="protein sequence ID" value="CAH1269472.1"/>
    <property type="molecule type" value="Genomic_DNA"/>
</dbReference>
<sequence length="759" mass="84046">MECSILSHLTDTVQFCQTCFERYREPRVLNCLHVFCTNCLESAAGEETTVCCGICKTMTPLNPQERVAGLPDASFLLKLSDEDVGHLKETLIFKKCGVCEDGCDEAVAECLDCGDYLCGDCAVRHTRTKFTRGHRVVSLSETAEEIGNLSAQPGNEGDEKRLKENGDRSILAILDEEYEHQNLLSTIEELDDQSSEDISSDTKDITDLEGSIHASQCTNDDEQENFACDVQVQEEGQVAPACTHVSLDIEGAVDQLHRKARELTSLIQSWQKLEEAKVAERNEVDADVDDFSQRLEVIIGKQRSWLQTETDIVYSRVFSGVASAREKLEKRLCAVHYVTQFTTALKKYGNVEQVASLRNCLTSKVAELLSSEEEEKEVVGDGKIRFEPDKNLLSHVTKGIGKLKHQANGSVSSPEESFHEPEVQSENDTSAISGCRQDSINATQTDWQSENGLAEEDRKNSTSNESKELDNLLWVIGHGEDDVIKFNNPCGLVVTKTGDVIVADQGNHRLVVLNKNGEFKTKIGMDVSPNDVVMNSEGQVAATGTKGDGRKKEGEVQVWKLHRKREHELVVKFGAGILKNPHGIAVDSQGRYVVADVGKHRVTIHRSDGGTLMSFGEHGDANDQFYLPYYVAVTGSDDIVVSDEFQKCLKVFNSRGRFLRRIGPKLTRDFHLECPGGVCVMDDVILVVDIFTGAVTAISMEGMFQRVLLSQKDGLSYPQTLSVGPGRLLVVTEGTFFKGTHCVKAYRLEDFVTSQIRNE</sequence>
<dbReference type="GO" id="GO:0043161">
    <property type="term" value="P:proteasome-mediated ubiquitin-dependent protein catabolic process"/>
    <property type="evidence" value="ECO:0007669"/>
    <property type="project" value="TreeGrafter"/>
</dbReference>
<dbReference type="PANTHER" id="PTHR24104">
    <property type="entry name" value="E3 UBIQUITIN-PROTEIN LIGASE NHLRC1-RELATED"/>
    <property type="match status" value="1"/>
</dbReference>
<proteinExistence type="predicted"/>
<feature type="repeat" description="NHL" evidence="8">
    <location>
        <begin position="486"/>
        <end position="516"/>
    </location>
</feature>
<dbReference type="CDD" id="cd19757">
    <property type="entry name" value="Bbox1"/>
    <property type="match status" value="1"/>
</dbReference>
<keyword evidence="4" id="KW-0677">Repeat</keyword>
<evidence type="ECO:0000256" key="8">
    <source>
        <dbReference type="PROSITE-ProRule" id="PRU00504"/>
    </source>
</evidence>
<dbReference type="PROSITE" id="PS51125">
    <property type="entry name" value="NHL"/>
    <property type="match status" value="2"/>
</dbReference>
<dbReference type="Gene3D" id="3.30.40.10">
    <property type="entry name" value="Zinc/RING finger domain, C3HC4 (zinc finger)"/>
    <property type="match status" value="1"/>
</dbReference>
<keyword evidence="12" id="KW-1185">Reference proteome</keyword>
<dbReference type="SUPFAM" id="SSF57850">
    <property type="entry name" value="RING/U-box"/>
    <property type="match status" value="1"/>
</dbReference>
<dbReference type="InterPro" id="IPR018957">
    <property type="entry name" value="Znf_C3HC4_RING-type"/>
</dbReference>